<dbReference type="InterPro" id="IPR013785">
    <property type="entry name" value="Aldolase_TIM"/>
</dbReference>
<evidence type="ECO:0000256" key="7">
    <source>
        <dbReference type="ARBA" id="ARBA00022884"/>
    </source>
</evidence>
<feature type="site" description="Interacts with tRNA; defines subfamily-specific binding signature" evidence="9">
    <location>
        <position position="303"/>
    </location>
</feature>
<reference evidence="14 15" key="1">
    <citation type="submission" date="2019-11" db="EMBL/GenBank/DDBJ databases">
        <authorList>
            <person name="Khan S.A."/>
            <person name="Jeon C.O."/>
            <person name="Chun B.H."/>
        </authorList>
    </citation>
    <scope>NUCLEOTIDE SEQUENCE [LARGE SCALE GENOMIC DNA]</scope>
    <source>
        <strain evidence="14 15">IMCC 1097</strain>
    </source>
</reference>
<evidence type="ECO:0000256" key="2">
    <source>
        <dbReference type="ARBA" id="ARBA00022555"/>
    </source>
</evidence>
<evidence type="ECO:0000256" key="11">
    <source>
        <dbReference type="PIRSR" id="PIRSR006621-1"/>
    </source>
</evidence>
<evidence type="ECO:0000259" key="13">
    <source>
        <dbReference type="Pfam" id="PF01207"/>
    </source>
</evidence>
<protein>
    <recommendedName>
        <fullName evidence="9">tRNA-dihydrouridine(16) synthase</fullName>
        <ecNumber evidence="9">1.3.1.-</ecNumber>
    </recommendedName>
    <alternativeName>
        <fullName evidence="9">U16-specific dihydrouridine synthase</fullName>
        <shortName evidence="9">U16-specific Dus</shortName>
    </alternativeName>
    <alternativeName>
        <fullName evidence="9">tRNA-dihydrouridine synthase C</fullName>
    </alternativeName>
</protein>
<dbReference type="PANTHER" id="PTHR45846">
    <property type="entry name" value="TRNA-DIHYDROURIDINE(47) SYNTHASE [NAD(P)(+)]-LIKE"/>
    <property type="match status" value="1"/>
</dbReference>
<dbReference type="GO" id="GO:0102262">
    <property type="term" value="F:tRNA-dihydrouridine16 synthase activity"/>
    <property type="evidence" value="ECO:0007669"/>
    <property type="project" value="RHEA"/>
</dbReference>
<evidence type="ECO:0000256" key="4">
    <source>
        <dbReference type="ARBA" id="ARBA00022643"/>
    </source>
</evidence>
<organism evidence="14 15">
    <name type="scientific">Litorivicinus lipolyticus</name>
    <dbReference type="NCBI Taxonomy" id="418701"/>
    <lineage>
        <taxon>Bacteria</taxon>
        <taxon>Pseudomonadati</taxon>
        <taxon>Pseudomonadota</taxon>
        <taxon>Gammaproteobacteria</taxon>
        <taxon>Oceanospirillales</taxon>
        <taxon>Litorivicinaceae</taxon>
        <taxon>Litorivicinus</taxon>
    </lineage>
</organism>
<comment type="similarity">
    <text evidence="9">Belongs to the Dus family. DusC subfamily.</text>
</comment>
<evidence type="ECO:0000256" key="6">
    <source>
        <dbReference type="ARBA" id="ARBA00022857"/>
    </source>
</evidence>
<dbReference type="InterPro" id="IPR042270">
    <property type="entry name" value="DusC_C"/>
</dbReference>
<dbReference type="GO" id="GO:0000049">
    <property type="term" value="F:tRNA binding"/>
    <property type="evidence" value="ECO:0007669"/>
    <property type="project" value="UniProtKB-UniRule"/>
</dbReference>
<evidence type="ECO:0000256" key="5">
    <source>
        <dbReference type="ARBA" id="ARBA00022694"/>
    </source>
</evidence>
<evidence type="ECO:0000313" key="15">
    <source>
        <dbReference type="Proteomes" id="UP000388235"/>
    </source>
</evidence>
<comment type="catalytic activity">
    <reaction evidence="9">
        <text>5,6-dihydrouridine(16) in tRNA + NAD(+) = uridine(16) in tRNA + NADH + H(+)</text>
        <dbReference type="Rhea" id="RHEA:53380"/>
        <dbReference type="Rhea" id="RHEA-COMP:13543"/>
        <dbReference type="Rhea" id="RHEA-COMP:13544"/>
        <dbReference type="ChEBI" id="CHEBI:15378"/>
        <dbReference type="ChEBI" id="CHEBI:57540"/>
        <dbReference type="ChEBI" id="CHEBI:57945"/>
        <dbReference type="ChEBI" id="CHEBI:65315"/>
        <dbReference type="ChEBI" id="CHEBI:74443"/>
    </reaction>
</comment>
<comment type="cofactor">
    <cofactor evidence="1 9 10 12">
        <name>FMN</name>
        <dbReference type="ChEBI" id="CHEBI:58210"/>
    </cofactor>
</comment>
<evidence type="ECO:0000313" key="14">
    <source>
        <dbReference type="EMBL" id="QGG80156.1"/>
    </source>
</evidence>
<dbReference type="EC" id="1.3.1.-" evidence="9"/>
<dbReference type="Pfam" id="PF01207">
    <property type="entry name" value="Dus"/>
    <property type="match status" value="1"/>
</dbReference>
<comment type="catalytic activity">
    <reaction evidence="9">
        <text>5,6-dihydrouridine(16) in tRNA + NADP(+) = uridine(16) in tRNA + NADPH + H(+)</text>
        <dbReference type="Rhea" id="RHEA:53376"/>
        <dbReference type="Rhea" id="RHEA-COMP:13543"/>
        <dbReference type="Rhea" id="RHEA-COMP:13544"/>
        <dbReference type="ChEBI" id="CHEBI:15378"/>
        <dbReference type="ChEBI" id="CHEBI:57783"/>
        <dbReference type="ChEBI" id="CHEBI:58349"/>
        <dbReference type="ChEBI" id="CHEBI:65315"/>
        <dbReference type="ChEBI" id="CHEBI:74443"/>
    </reaction>
</comment>
<dbReference type="GO" id="GO:0010181">
    <property type="term" value="F:FMN binding"/>
    <property type="evidence" value="ECO:0007669"/>
    <property type="project" value="UniProtKB-UniRule"/>
</dbReference>
<keyword evidence="15" id="KW-1185">Reference proteome</keyword>
<dbReference type="InterPro" id="IPR001269">
    <property type="entry name" value="DUS_fam"/>
</dbReference>
<keyword evidence="7 9" id="KW-0694">RNA-binding</keyword>
<dbReference type="InterPro" id="IPR018517">
    <property type="entry name" value="tRNA_hU_synthase_CS"/>
</dbReference>
<keyword evidence="5 9" id="KW-0819">tRNA processing</keyword>
<evidence type="ECO:0000256" key="12">
    <source>
        <dbReference type="PIRSR" id="PIRSR006621-2"/>
    </source>
</evidence>
<dbReference type="SUPFAM" id="SSF51395">
    <property type="entry name" value="FMN-linked oxidoreductases"/>
    <property type="match status" value="1"/>
</dbReference>
<evidence type="ECO:0000256" key="3">
    <source>
        <dbReference type="ARBA" id="ARBA00022630"/>
    </source>
</evidence>
<gene>
    <name evidence="9" type="primary">dusC</name>
    <name evidence="14" type="ORF">GH975_06030</name>
</gene>
<dbReference type="EMBL" id="CP045871">
    <property type="protein sequence ID" value="QGG80156.1"/>
    <property type="molecule type" value="Genomic_DNA"/>
</dbReference>
<keyword evidence="2 9" id="KW-0820">tRNA-binding</keyword>
<dbReference type="RefSeq" id="WP_153713660.1">
    <property type="nucleotide sequence ID" value="NZ_CP045871.1"/>
</dbReference>
<feature type="site" description="Interacts with tRNA; defines subfamily-specific binding signature" evidence="9">
    <location>
        <position position="282"/>
    </location>
</feature>
<dbReference type="PROSITE" id="PS01136">
    <property type="entry name" value="UPF0034"/>
    <property type="match status" value="1"/>
</dbReference>
<evidence type="ECO:0000256" key="9">
    <source>
        <dbReference type="HAMAP-Rule" id="MF_02043"/>
    </source>
</evidence>
<feature type="binding site" evidence="9 12">
    <location>
        <position position="142"/>
    </location>
    <ligand>
        <name>FMN</name>
        <dbReference type="ChEBI" id="CHEBI:58210"/>
    </ligand>
</feature>
<evidence type="ECO:0000256" key="1">
    <source>
        <dbReference type="ARBA" id="ARBA00001917"/>
    </source>
</evidence>
<feature type="site" description="Interacts with tRNA; defines subfamily-specific binding signature" evidence="9">
    <location>
        <position position="280"/>
    </location>
</feature>
<keyword evidence="3 9" id="KW-0285">Flavoprotein</keyword>
<accession>A0A5Q2QDQ0</accession>
<evidence type="ECO:0000256" key="8">
    <source>
        <dbReference type="ARBA" id="ARBA00023002"/>
    </source>
</evidence>
<sequence length="323" mass="36214">MIPSRIHLAPMEGLMDAPLRTLVTAVGGYDLCTSEFVRVTPQRLPDRVFHRFGPELSHASATPSGTPFRIQLLGSDPEFMALNALTAVRLGSPSIDLNFGCPAKTVNKSQGGSILLKQTALIHRITRTVRDALPAHIALTVKMRLGYDDPSVCVDNALAFEDAGASELVVHARTKTDAYRPPAHWHYLRDIREALAIPVVANGEVWTREDWQRCYESSGCEQLMIGRGAVARPDLAMQLKDPDFTPWSWTDYLDALMRYWELLSDMLARHECNDAYRIIRIKQWLNQSQRGFDQGPSLFNAVKRLRAADEVYATISAAQRLTR</sequence>
<dbReference type="AlphaFoldDB" id="A0A5Q2QDQ0"/>
<dbReference type="HAMAP" id="MF_02043">
    <property type="entry name" value="DusC_subfam"/>
    <property type="match status" value="1"/>
</dbReference>
<dbReference type="Gene3D" id="1.20.225.30">
    <property type="entry name" value="Dihydrouridine synthase, C-terminal recognition domain"/>
    <property type="match status" value="1"/>
</dbReference>
<comment type="caution">
    <text evidence="9">Lacks conserved residue(s) required for the propagation of feature annotation.</text>
</comment>
<name>A0A5Q2QDQ0_9GAMM</name>
<feature type="site" description="Interacts with tRNA; defines subfamily-specific binding signature" evidence="9">
    <location>
        <position position="38"/>
    </location>
</feature>
<feature type="domain" description="DUS-like FMN-binding" evidence="13">
    <location>
        <begin position="8"/>
        <end position="292"/>
    </location>
</feature>
<dbReference type="PIRSF" id="PIRSF006621">
    <property type="entry name" value="Dus"/>
    <property type="match status" value="1"/>
</dbReference>
<proteinExistence type="inferred from homology"/>
<feature type="active site" description="Proton donor" evidence="9 11">
    <location>
        <position position="101"/>
    </location>
</feature>
<feature type="binding site" evidence="9">
    <location>
        <begin position="202"/>
        <end position="204"/>
    </location>
    <ligand>
        <name>FMN</name>
        <dbReference type="ChEBI" id="CHEBI:58210"/>
    </ligand>
</feature>
<dbReference type="PANTHER" id="PTHR45846:SF1">
    <property type="entry name" value="TRNA-DIHYDROURIDINE(47) SYNTHASE [NAD(P)(+)]-LIKE"/>
    <property type="match status" value="1"/>
</dbReference>
<dbReference type="GO" id="GO:0050660">
    <property type="term" value="F:flavin adenine dinucleotide binding"/>
    <property type="evidence" value="ECO:0007669"/>
    <property type="project" value="InterPro"/>
</dbReference>
<keyword evidence="4 9" id="KW-0288">FMN</keyword>
<keyword evidence="12" id="KW-0547">Nucleotide-binding</keyword>
<feature type="site" description="Interacts with tRNA" evidence="9">
    <location>
        <position position="98"/>
    </location>
</feature>
<dbReference type="InterPro" id="IPR032886">
    <property type="entry name" value="DusC"/>
</dbReference>
<feature type="binding site" evidence="9 12">
    <location>
        <begin position="226"/>
        <end position="227"/>
    </location>
    <ligand>
        <name>FMN</name>
        <dbReference type="ChEBI" id="CHEBI:58210"/>
    </ligand>
</feature>
<feature type="site" description="Interacts with tRNA" evidence="9">
    <location>
        <position position="179"/>
    </location>
</feature>
<feature type="binding site" evidence="12">
    <location>
        <position position="171"/>
    </location>
    <ligand>
        <name>FMN</name>
        <dbReference type="ChEBI" id="CHEBI:58210"/>
    </ligand>
</feature>
<keyword evidence="6 9" id="KW-0521">NADP</keyword>
<dbReference type="Gene3D" id="3.20.20.70">
    <property type="entry name" value="Aldolase class I"/>
    <property type="match status" value="1"/>
</dbReference>
<comment type="function">
    <text evidence="9">Catalyzes the synthesis of 5,6-dihydrouridine (D), a modified base found in the D-loop of most tRNAs, via the reduction of the C5-C6 double bond in target uridines. Specifically modifies U16 in tRNAs.</text>
</comment>
<dbReference type="OrthoDB" id="9764501at2"/>
<feature type="binding site" evidence="9 12">
    <location>
        <position position="71"/>
    </location>
    <ligand>
        <name>FMN</name>
        <dbReference type="ChEBI" id="CHEBI:58210"/>
    </ligand>
</feature>
<keyword evidence="8 9" id="KW-0560">Oxidoreductase</keyword>
<dbReference type="Proteomes" id="UP000388235">
    <property type="component" value="Chromosome"/>
</dbReference>
<dbReference type="CDD" id="cd02801">
    <property type="entry name" value="DUS_like_FMN"/>
    <property type="match status" value="1"/>
</dbReference>
<dbReference type="InterPro" id="IPR035587">
    <property type="entry name" value="DUS-like_FMN-bd"/>
</dbReference>
<comment type="similarity">
    <text evidence="10">Belongs to the dus family.</text>
</comment>
<evidence type="ECO:0000256" key="10">
    <source>
        <dbReference type="PIRNR" id="PIRNR006621"/>
    </source>
</evidence>
<dbReference type="KEGG" id="llp:GH975_06030"/>